<feature type="compositionally biased region" description="Polar residues" evidence="4">
    <location>
        <begin position="445"/>
        <end position="462"/>
    </location>
</feature>
<feature type="region of interest" description="Disordered" evidence="4">
    <location>
        <begin position="1031"/>
        <end position="1075"/>
    </location>
</feature>
<feature type="domain" description="MULE transposase" evidence="7">
    <location>
        <begin position="2048"/>
        <end position="2108"/>
    </location>
</feature>
<evidence type="ECO:0000256" key="4">
    <source>
        <dbReference type="SAM" id="MobiDB-lite"/>
    </source>
</evidence>
<feature type="compositionally biased region" description="Polar residues" evidence="4">
    <location>
        <begin position="367"/>
        <end position="385"/>
    </location>
</feature>
<dbReference type="Pfam" id="PF25019">
    <property type="entry name" value="LRR_R13L1-DRL21"/>
    <property type="match status" value="1"/>
</dbReference>
<dbReference type="InterPro" id="IPR032675">
    <property type="entry name" value="LRR_dom_sf"/>
</dbReference>
<dbReference type="SMART" id="SM00614">
    <property type="entry name" value="ZnF_BED"/>
    <property type="match status" value="1"/>
</dbReference>
<proteinExistence type="predicted"/>
<accession>R7WEU6</accession>
<dbReference type="InterPro" id="IPR055414">
    <property type="entry name" value="LRR_R13L4/SHOC2-like"/>
</dbReference>
<dbReference type="Pfam" id="PF23598">
    <property type="entry name" value="LRR_14"/>
    <property type="match status" value="1"/>
</dbReference>
<evidence type="ECO:0000256" key="3">
    <source>
        <dbReference type="ARBA" id="ARBA00022821"/>
    </source>
</evidence>
<dbReference type="SUPFAM" id="SSF52540">
    <property type="entry name" value="P-loop containing nucleoside triphosphate hydrolases"/>
    <property type="match status" value="1"/>
</dbReference>
<evidence type="ECO:0000259" key="7">
    <source>
        <dbReference type="Pfam" id="PF10551"/>
    </source>
</evidence>
<dbReference type="InterPro" id="IPR018289">
    <property type="entry name" value="MULE_transposase_dom"/>
</dbReference>
<sequence>MDVESNARAMAEAGRDCTKLPLALIPGGVFQAAAALRLFVFKKPDGMFLHHGKVAFYLYYALLTAVALFGFVEASLGFWVARDLHDRRRQTYGKVAMVVSLLFLVLVGGLGGFAMPNTPHLPPTYLASAVDHSLSRSFEMEEEALRAAMEDAFLEGAVEWRADTILQTLRMDKLDAWIRGEGLADEIEGLKSEIDEVMATVSYVKGRAVGNRRMARSLAALKQKLFDADDAVDELDYYRLQHHIVEVEGGQHALPSSSNAHNRFASDGVTQSFTTATTTTAAVTLQEPEGMHEAARVDHGTSMGDGDNILPRRGRGKKRSPHWIDFDEIYDTDGKTVGAKCRHCKKKLKYDGKQGPRVLMTHSNSASMDDATENATPVAVSNSPSIPRMGTNPEPTQITAAVAHPWNKDEISSKIQKITHQLQGIRGDVTKDLNMLGSHYGASSAHHQSTASDPSRRTSSLLQGKVYGRDKEKNTIIQLMTAGKSDSLTVVPIVGIGGTGKTALVQFVYNDPKVQNQFDHSIWVWVSNSFDEMRLTKEMLDVVPQEKHEGLCSLDKLQQVLKTHIESKRVLLILDDVWDGMNDGKLDLILAPFKSSNANGNVILVTTRYLSVAKRMGTTEPVVLHALGGYDFWLLFKARAFRDENYEGNLTNIGREIAGKLKGNPLAAVTAGELLRVDLTVDHWTKILKDEGWKLLGLSGGIMSSLKFSYDQLPYHLHQCLTFCSIFPDNHEFLDEELVRIWISQGFVKQSNPSKRLEDIGMDYLSDLVNLSYFQRVVRKDSYVVCGLMHDFSRIVSRTDCAIIDGLECTDILPTVQHLSVECKKDQHGNVSWSSKFKEDLRKTVTSVRKLRTLLLIGQYDCSFFQSFEDIFQKAHYIRLLQISATFQDFNSLVRSSVNPTHLRYLKLTVNEVQGDLPQVLSNFCHLQVLDVGSNTHLDVAHGMNNLVSLRHLVVASIYRIGKLTSLQTLSNFSVQDSNGFRIIELQSMNDLSQLMISQLQNVKTLEEACGAGLRYKRHLEKLHLSWNMSDVESDSDGSNESDSDGSNESDSDDSNESANVMSSEPSTSKETEECLQTEVLEGLEPHNNLKHLQITGYNGATSPSWLTRNISLSYLQTLYLNGCGEWRILPSLRGLPFLAKLNLRNMPKLEEVSVPSLEELVLVKMPKLERCSCLSLRELNSCLRVLKIINCIALKVFDLFGNGHKLNIEQKSWLPRIWELIIHNCPLLLVPHPLPSSSIVSRISMIGALKFPIMNLRSCGSLAIGKDSEDDEYGSDEDSLEELSDELLALDGKILAFHNLRFLTELIIDYCKSLTSISLKGLSQLVSLETLRIKNCPGLSGFDVPPEHTHEDLTVANYNTLPSLEYLEIWSCGIAWEWLSLILQHAPALTELDLWDCPKLESLQLNSCTTLQKLSVIDCESLGTLELHFCTALEDLFICEAAVCVLEGSQSLRKLRLRGSHYLESLKLHSCTALEELDIRSCTPDHALPSLEYLEIGSCRIAWEWLSLILQHAPALTELDLWDCPKLGSLQLNSCTTLEKLSVDDCESLGTLELHFCTALEELNIWSCPSLCTLEDLPPSLEELTIFRGSEELKHQSISRASSKLKVGDLKISDCVKAAGNGPPTFTGRVGHLALQLKATLRLQIPPFSFSSPSIPQTADFPDLLARPGLVPAEIYLWMAIHPEYDGWNISVASCTGCLVVDLVVGRRGDVAYVDAVAARNSVINLSGNVLAVRSQARPAEVHVHAIEWDGSDSVDRSNGNDNSSDNESWSSYDNLPEESFQKKEEGACSENEDIDVQNEENHGVESFADNISQANFDGWSGDDGYEHEDGANMDIEEAEIQQRALETQLKVMGMTLASQWEAYMFYNNYAKDHGFSIRKDKGRTRRLRSETRCECGAHLVVKLDKGRGVWFVAAFMDDHNHLLARADEVVYLRSHRVMGNHQIAEILAMEGAGIRKHIIVDNFISRYGSYDKCGFLRRDVYNLCCREKMKLIAKGDANTAIGILRSKKEKDPDFFFEYVLDKEGRLKSMFWCDAQSRRDYQLYGDVTVFDSTYKMSRYGMPSIPFVGVNNHHCTIVFGCAIVSDETEATYVWLLQTFLKANCQKKPSNQRSESLNSCLHLHLDGGMTIVDLVVHYENCIVRLRENEAHDDCVSNQSLPPSVTEYKDIEKHAAEKFTHSNFYILQQDLKKMGELEISETLVGVDVGNMP</sequence>
<name>R7WEU6_AEGTA</name>
<feature type="region of interest" description="Disordered" evidence="4">
    <location>
        <begin position="1752"/>
        <end position="1775"/>
    </location>
</feature>
<dbReference type="PANTHER" id="PTHR36766">
    <property type="entry name" value="PLANT BROAD-SPECTRUM MILDEW RESISTANCE PROTEIN RPW8"/>
    <property type="match status" value="1"/>
</dbReference>
<dbReference type="InterPro" id="IPR036388">
    <property type="entry name" value="WH-like_DNA-bd_sf"/>
</dbReference>
<feature type="region of interest" description="Disordered" evidence="4">
    <location>
        <begin position="367"/>
        <end position="388"/>
    </location>
</feature>
<organism evidence="11">
    <name type="scientific">Aegilops tauschii</name>
    <name type="common">Tausch's goatgrass</name>
    <name type="synonym">Aegilops squarrosa</name>
    <dbReference type="NCBI Taxonomy" id="37682"/>
    <lineage>
        <taxon>Eukaryota</taxon>
        <taxon>Viridiplantae</taxon>
        <taxon>Streptophyta</taxon>
        <taxon>Embryophyta</taxon>
        <taxon>Tracheophyta</taxon>
        <taxon>Spermatophyta</taxon>
        <taxon>Magnoliopsida</taxon>
        <taxon>Liliopsida</taxon>
        <taxon>Poales</taxon>
        <taxon>Poaceae</taxon>
        <taxon>BOP clade</taxon>
        <taxon>Pooideae</taxon>
        <taxon>Triticodae</taxon>
        <taxon>Triticeae</taxon>
        <taxon>Triticinae</taxon>
        <taxon>Aegilops</taxon>
    </lineage>
</organism>
<feature type="domain" description="Disease resistance R13L4/SHOC-2-like LRR" evidence="9">
    <location>
        <begin position="874"/>
        <end position="1033"/>
    </location>
</feature>
<feature type="domain" description="Disease resistance protein winged helix" evidence="8">
    <location>
        <begin position="726"/>
        <end position="792"/>
    </location>
</feature>
<dbReference type="Pfam" id="PF00931">
    <property type="entry name" value="NB-ARC"/>
    <property type="match status" value="1"/>
</dbReference>
<feature type="region of interest" description="Disordered" evidence="4">
    <location>
        <begin position="439"/>
        <end position="465"/>
    </location>
</feature>
<keyword evidence="1" id="KW-0433">Leucine-rich repeat</keyword>
<keyword evidence="5" id="KW-0812">Transmembrane</keyword>
<dbReference type="PRINTS" id="PR00364">
    <property type="entry name" value="DISEASERSIST"/>
</dbReference>
<dbReference type="Pfam" id="PF23559">
    <property type="entry name" value="WHD_DRP"/>
    <property type="match status" value="1"/>
</dbReference>
<keyword evidence="3" id="KW-0611">Plant defense</keyword>
<dbReference type="Pfam" id="PF10551">
    <property type="entry name" value="MULE"/>
    <property type="match status" value="1"/>
</dbReference>
<evidence type="ECO:0000256" key="1">
    <source>
        <dbReference type="ARBA" id="ARBA00022614"/>
    </source>
</evidence>
<protein>
    <submittedName>
        <fullName evidence="11">Putative disease resistance protein RGA4</fullName>
    </submittedName>
</protein>
<dbReference type="SUPFAM" id="SSF52058">
    <property type="entry name" value="L domain-like"/>
    <property type="match status" value="2"/>
</dbReference>
<feature type="compositionally biased region" description="Acidic residues" evidence="4">
    <location>
        <begin position="1032"/>
        <end position="1056"/>
    </location>
</feature>
<evidence type="ECO:0000256" key="2">
    <source>
        <dbReference type="ARBA" id="ARBA00022737"/>
    </source>
</evidence>
<dbReference type="PANTHER" id="PTHR36766:SF73">
    <property type="entry name" value="NB-ARC DOMAIN-CONTAINING PROTEIN"/>
    <property type="match status" value="1"/>
</dbReference>
<feature type="region of interest" description="Disordered" evidence="4">
    <location>
        <begin position="297"/>
        <end position="318"/>
    </location>
</feature>
<dbReference type="Pfam" id="PF12442">
    <property type="entry name" value="DUF3681"/>
    <property type="match status" value="1"/>
</dbReference>
<dbReference type="Gene3D" id="3.80.10.10">
    <property type="entry name" value="Ribonuclease Inhibitor"/>
    <property type="match status" value="3"/>
</dbReference>
<dbReference type="InterPro" id="IPR027417">
    <property type="entry name" value="P-loop_NTPase"/>
</dbReference>
<dbReference type="InterPro" id="IPR022149">
    <property type="entry name" value="DUF3681"/>
</dbReference>
<feature type="transmembrane region" description="Helical" evidence="5">
    <location>
        <begin position="59"/>
        <end position="80"/>
    </location>
</feature>
<keyword evidence="5" id="KW-1133">Transmembrane helix</keyword>
<feature type="compositionally biased region" description="Low complexity" evidence="4">
    <location>
        <begin position="1758"/>
        <end position="1775"/>
    </location>
</feature>
<reference evidence="11" key="1">
    <citation type="submission" date="2015-06" db="UniProtKB">
        <authorList>
            <consortium name="EnsemblPlants"/>
        </authorList>
    </citation>
    <scope>IDENTIFICATION</scope>
</reference>
<feature type="transmembrane region" description="Helical" evidence="5">
    <location>
        <begin position="20"/>
        <end position="39"/>
    </location>
</feature>
<dbReference type="GO" id="GO:0043531">
    <property type="term" value="F:ADP binding"/>
    <property type="evidence" value="ECO:0007669"/>
    <property type="project" value="InterPro"/>
</dbReference>
<evidence type="ECO:0000259" key="9">
    <source>
        <dbReference type="Pfam" id="PF23598"/>
    </source>
</evidence>
<feature type="domain" description="NB-ARC" evidence="6">
    <location>
        <begin position="472"/>
        <end position="644"/>
    </location>
</feature>
<dbReference type="InterPro" id="IPR002182">
    <property type="entry name" value="NB-ARC"/>
</dbReference>
<dbReference type="EnsemblPlants" id="EMT19245">
    <property type="protein sequence ID" value="EMT19245"/>
    <property type="gene ID" value="F775_08907"/>
</dbReference>
<feature type="transmembrane region" description="Helical" evidence="5">
    <location>
        <begin position="92"/>
        <end position="115"/>
    </location>
</feature>
<evidence type="ECO:0000256" key="5">
    <source>
        <dbReference type="SAM" id="Phobius"/>
    </source>
</evidence>
<dbReference type="ExpressionAtlas" id="R7WEU6">
    <property type="expression patterns" value="baseline"/>
</dbReference>
<evidence type="ECO:0000259" key="8">
    <source>
        <dbReference type="Pfam" id="PF23559"/>
    </source>
</evidence>
<dbReference type="InterPro" id="IPR056789">
    <property type="entry name" value="LRR_R13L1-DRL21"/>
</dbReference>
<dbReference type="InterPro" id="IPR006553">
    <property type="entry name" value="Leu-rich_rpt_Cys-con_subtyp"/>
</dbReference>
<evidence type="ECO:0000313" key="11">
    <source>
        <dbReference type="EnsemblPlants" id="EMT19245"/>
    </source>
</evidence>
<dbReference type="Gene3D" id="3.40.50.300">
    <property type="entry name" value="P-loop containing nucleotide triphosphate hydrolases"/>
    <property type="match status" value="1"/>
</dbReference>
<dbReference type="Gene3D" id="1.10.10.10">
    <property type="entry name" value="Winged helix-like DNA-binding domain superfamily/Winged helix DNA-binding domain"/>
    <property type="match status" value="1"/>
</dbReference>
<dbReference type="GO" id="GO:0006952">
    <property type="term" value="P:defense response"/>
    <property type="evidence" value="ECO:0007669"/>
    <property type="project" value="UniProtKB-KW"/>
</dbReference>
<evidence type="ECO:0000259" key="6">
    <source>
        <dbReference type="Pfam" id="PF00931"/>
    </source>
</evidence>
<dbReference type="InterPro" id="IPR058922">
    <property type="entry name" value="WHD_DRP"/>
</dbReference>
<keyword evidence="2" id="KW-0677">Repeat</keyword>
<keyword evidence="5" id="KW-0472">Membrane</keyword>
<evidence type="ECO:0000259" key="10">
    <source>
        <dbReference type="Pfam" id="PF25019"/>
    </source>
</evidence>
<feature type="domain" description="R13L1/DRL21-like LRR repeat region" evidence="10">
    <location>
        <begin position="1070"/>
        <end position="1147"/>
    </location>
</feature>
<dbReference type="SMART" id="SM00367">
    <property type="entry name" value="LRR_CC"/>
    <property type="match status" value="6"/>
</dbReference>